<keyword evidence="8" id="KW-1185">Reference proteome</keyword>
<dbReference type="Gene3D" id="1.10.760.10">
    <property type="entry name" value="Cytochrome c-like domain"/>
    <property type="match status" value="1"/>
</dbReference>
<dbReference type="GO" id="GO:0020037">
    <property type="term" value="F:heme binding"/>
    <property type="evidence" value="ECO:0007669"/>
    <property type="project" value="InterPro"/>
</dbReference>
<feature type="domain" description="Cytochrome c" evidence="6">
    <location>
        <begin position="43"/>
        <end position="128"/>
    </location>
</feature>
<keyword evidence="1 4" id="KW-0349">Heme</keyword>
<feature type="chain" id="PRO_5011655705" description="Cytochrome c domain-containing protein" evidence="5">
    <location>
        <begin position="25"/>
        <end position="137"/>
    </location>
</feature>
<keyword evidence="5" id="KW-0732">Signal</keyword>
<accession>A0A1G9VIV6</accession>
<name>A0A1G9VIV6_9BURK</name>
<dbReference type="PROSITE" id="PS51007">
    <property type="entry name" value="CYTC"/>
    <property type="match status" value="1"/>
</dbReference>
<dbReference type="EMBL" id="FNHP01000013">
    <property type="protein sequence ID" value="SDM72036.1"/>
    <property type="molecule type" value="Genomic_DNA"/>
</dbReference>
<dbReference type="STRING" id="1527607.SAMN05428957_11318"/>
<evidence type="ECO:0000256" key="1">
    <source>
        <dbReference type="ARBA" id="ARBA00022617"/>
    </source>
</evidence>
<evidence type="ECO:0000256" key="4">
    <source>
        <dbReference type="PROSITE-ProRule" id="PRU00433"/>
    </source>
</evidence>
<dbReference type="Proteomes" id="UP000198552">
    <property type="component" value="Unassembled WGS sequence"/>
</dbReference>
<evidence type="ECO:0000256" key="2">
    <source>
        <dbReference type="ARBA" id="ARBA00022723"/>
    </source>
</evidence>
<keyword evidence="2 4" id="KW-0479">Metal-binding</keyword>
<evidence type="ECO:0000256" key="3">
    <source>
        <dbReference type="ARBA" id="ARBA00023004"/>
    </source>
</evidence>
<organism evidence="7 8">
    <name type="scientific">Oryzisolibacter propanilivorax</name>
    <dbReference type="NCBI Taxonomy" id="1527607"/>
    <lineage>
        <taxon>Bacteria</taxon>
        <taxon>Pseudomonadati</taxon>
        <taxon>Pseudomonadota</taxon>
        <taxon>Betaproteobacteria</taxon>
        <taxon>Burkholderiales</taxon>
        <taxon>Comamonadaceae</taxon>
        <taxon>Oryzisolibacter</taxon>
    </lineage>
</organism>
<evidence type="ECO:0000259" key="6">
    <source>
        <dbReference type="PROSITE" id="PS51007"/>
    </source>
</evidence>
<evidence type="ECO:0000256" key="5">
    <source>
        <dbReference type="SAM" id="SignalP"/>
    </source>
</evidence>
<evidence type="ECO:0000313" key="8">
    <source>
        <dbReference type="Proteomes" id="UP000198552"/>
    </source>
</evidence>
<dbReference type="SUPFAM" id="SSF46626">
    <property type="entry name" value="Cytochrome c"/>
    <property type="match status" value="1"/>
</dbReference>
<gene>
    <name evidence="7" type="ORF">SAMN05428957_11318</name>
</gene>
<reference evidence="8" key="1">
    <citation type="submission" date="2016-10" db="EMBL/GenBank/DDBJ databases">
        <authorList>
            <person name="Varghese N."/>
            <person name="Submissions S."/>
        </authorList>
    </citation>
    <scope>NUCLEOTIDE SEQUENCE [LARGE SCALE GENOMIC DNA]</scope>
    <source>
        <strain evidence="8">EPL6</strain>
    </source>
</reference>
<dbReference type="InterPro" id="IPR009056">
    <property type="entry name" value="Cyt_c-like_dom"/>
</dbReference>
<evidence type="ECO:0000313" key="7">
    <source>
        <dbReference type="EMBL" id="SDM72036.1"/>
    </source>
</evidence>
<dbReference type="GO" id="GO:0046872">
    <property type="term" value="F:metal ion binding"/>
    <property type="evidence" value="ECO:0007669"/>
    <property type="project" value="UniProtKB-KW"/>
</dbReference>
<protein>
    <recommendedName>
        <fullName evidence="6">Cytochrome c domain-containing protein</fullName>
    </recommendedName>
</protein>
<sequence length="137" mass="13999">MHGLAAIKTIVVALPLALTPWLQAGATPSGEPGPAPVSIRDATVAPSGLELQLLAGTCFACHGPDGQPPAGAAERLPRLRGRPAAELLQRLRALRAGQVDGASVMPLLLQGYDDGQLRALAQWFAEPPLPPGAGAGH</sequence>
<dbReference type="GO" id="GO:0009055">
    <property type="term" value="F:electron transfer activity"/>
    <property type="evidence" value="ECO:0007669"/>
    <property type="project" value="InterPro"/>
</dbReference>
<keyword evidence="3 4" id="KW-0408">Iron</keyword>
<dbReference type="AlphaFoldDB" id="A0A1G9VIV6"/>
<proteinExistence type="predicted"/>
<dbReference type="RefSeq" id="WP_217629412.1">
    <property type="nucleotide sequence ID" value="NZ_FNHP01000013.1"/>
</dbReference>
<dbReference type="InterPro" id="IPR036909">
    <property type="entry name" value="Cyt_c-like_dom_sf"/>
</dbReference>
<feature type="signal peptide" evidence="5">
    <location>
        <begin position="1"/>
        <end position="24"/>
    </location>
</feature>